<dbReference type="InterPro" id="IPR012854">
    <property type="entry name" value="Cu_amine_oxidase-like_N"/>
</dbReference>
<gene>
    <name evidence="3" type="ORF">DQX05_03870</name>
</gene>
<evidence type="ECO:0000313" key="3">
    <source>
        <dbReference type="EMBL" id="RJG26043.1"/>
    </source>
</evidence>
<feature type="chain" id="PRO_5039685448" description="Copper amine oxidase-like N-terminal domain-containing protein" evidence="1">
    <location>
        <begin position="23"/>
        <end position="197"/>
    </location>
</feature>
<dbReference type="AlphaFoldDB" id="A0A3A3GLT7"/>
<accession>A0A3A3GLT7</accession>
<keyword evidence="1" id="KW-0732">Signal</keyword>
<sequence>MKCRRRIAALALLGTILSGTFATVQVSAQEAESATTVGEKVQVVVNGSAIQDGGLMVDGRAFLSVRQLSDALQAFVTWDDASKKVVIDKPNVDLLLFKDNSLFGKVPTGKTSFTVLAQIDSLNTPVDTIKFTITDPKGNKTDIQESPVEDNKEDNFWFRTNEFKYDFKTKGDYLISCYLKQKNGEYTLVSQKKLPTV</sequence>
<feature type="domain" description="Copper amine oxidase-like N-terminal" evidence="2">
    <location>
        <begin position="45"/>
        <end position="99"/>
    </location>
</feature>
<dbReference type="RefSeq" id="WP_119791037.1">
    <property type="nucleotide sequence ID" value="NZ_QYZD01000002.1"/>
</dbReference>
<evidence type="ECO:0000256" key="1">
    <source>
        <dbReference type="SAM" id="SignalP"/>
    </source>
</evidence>
<feature type="signal peptide" evidence="1">
    <location>
        <begin position="1"/>
        <end position="22"/>
    </location>
</feature>
<reference evidence="3 4" key="1">
    <citation type="submission" date="2018-09" db="EMBL/GenBank/DDBJ databases">
        <title>Paenibacillus SK2017-BO5.</title>
        <authorList>
            <person name="Piskunova J.V."/>
            <person name="Dubiley S.A."/>
            <person name="Severinov K.V."/>
        </authorList>
    </citation>
    <scope>NUCLEOTIDE SEQUENCE [LARGE SCALE GENOMIC DNA]</scope>
    <source>
        <strain evidence="3 4">BO5</strain>
    </source>
</reference>
<dbReference type="EMBL" id="QYZD01000002">
    <property type="protein sequence ID" value="RJG26043.1"/>
    <property type="molecule type" value="Genomic_DNA"/>
</dbReference>
<protein>
    <recommendedName>
        <fullName evidence="2">Copper amine oxidase-like N-terminal domain-containing protein</fullName>
    </recommendedName>
</protein>
<dbReference type="Pfam" id="PF07833">
    <property type="entry name" value="Cu_amine_oxidN1"/>
    <property type="match status" value="1"/>
</dbReference>
<evidence type="ECO:0000259" key="2">
    <source>
        <dbReference type="Pfam" id="PF07833"/>
    </source>
</evidence>
<evidence type="ECO:0000313" key="4">
    <source>
        <dbReference type="Proteomes" id="UP000266177"/>
    </source>
</evidence>
<dbReference type="OrthoDB" id="2677881at2"/>
<dbReference type="Proteomes" id="UP000266177">
    <property type="component" value="Unassembled WGS sequence"/>
</dbReference>
<name>A0A3A3GLT7_PANTH</name>
<proteinExistence type="predicted"/>
<organism evidence="3 4">
    <name type="scientific">Paenibacillus thiaminolyticus</name>
    <name type="common">Bacillus thiaminolyticus</name>
    <dbReference type="NCBI Taxonomy" id="49283"/>
    <lineage>
        <taxon>Bacteria</taxon>
        <taxon>Bacillati</taxon>
        <taxon>Bacillota</taxon>
        <taxon>Bacilli</taxon>
        <taxon>Bacillales</taxon>
        <taxon>Paenibacillaceae</taxon>
        <taxon>Paenibacillus</taxon>
    </lineage>
</organism>
<comment type="caution">
    <text evidence="3">The sequence shown here is derived from an EMBL/GenBank/DDBJ whole genome shotgun (WGS) entry which is preliminary data.</text>
</comment>